<feature type="chain" id="PRO_5044550375" description="Tricorn protease homolog" evidence="10">
    <location>
        <begin position="25"/>
        <end position="1071"/>
    </location>
</feature>
<dbReference type="InterPro" id="IPR005151">
    <property type="entry name" value="Tail-specific_protease"/>
</dbReference>
<dbReference type="CDD" id="cd07562">
    <property type="entry name" value="Peptidase_S41_TRI"/>
    <property type="match status" value="1"/>
</dbReference>
<dbReference type="InterPro" id="IPR001478">
    <property type="entry name" value="PDZ"/>
</dbReference>
<keyword evidence="3 7" id="KW-0963">Cytoplasm</keyword>
<reference evidence="12" key="2">
    <citation type="submission" date="2022-11" db="EMBL/GenBank/DDBJ databases">
        <title>Role of the vibriolysin VemA secreted by the emergent pathogen Vibrio europaeus in the colonization of Manila clam mucus.</title>
        <authorList>
            <person name="Martinez C."/>
            <person name="Rodriguez S."/>
            <person name="Vences A."/>
            <person name="Barja J.L."/>
            <person name="Toranzo A.E."/>
            <person name="Dubert J."/>
        </authorList>
    </citation>
    <scope>NUCLEOTIDE SEQUENCE</scope>
    <source>
        <strain evidence="12">3454</strain>
    </source>
</reference>
<dbReference type="Proteomes" id="UP001150001">
    <property type="component" value="Unassembled WGS sequence"/>
</dbReference>
<dbReference type="InterPro" id="IPR029045">
    <property type="entry name" value="ClpP/crotonase-like_dom_sf"/>
</dbReference>
<keyword evidence="5 7" id="KW-0378">Hydrolase</keyword>
<feature type="site" description="Transition state stabilizer; via amide nitrogen" evidence="9">
    <location>
        <position position="978"/>
    </location>
</feature>
<sequence>MKFSHIAQVVLALLTTSHASLLFAQTPEGSSWYRDIAISPNGEQIAFTFNGQIWLANSEGGDAIPLTRESVHSSNPVWSSDGELLAYEANQYGPGDVFVLNMQTHTSQRLTFHGSKETPYSFSADGSQVLFQSQRIGNGDSEVNNGYFGRSNRLYAIPASGGREQVLLANSVSSYSVSHDGRQALYTDLPSYTEQPWRKGSLSDAARNIWKYDVDTQTHTQVTTFRGEDRNAVWADDDQSMYFLSERSGSFNVWKQSLNGHEDDAVAVTHHTKLPVRFLSISQGGDLAYGFDGGIWLKKNNEATPHQVDIRIPTARSQTSTTNVNLGYEITEMAASPTAPEIAVVARGEIFVISTLTGETRRITNTPQAERNVSFSSDGRTLIYGSERKGSWDLFSCHISEQDKSFFTAAQITEQQLTDTPIDETQPVLSPDDQRVAYRTSRNTLKVMTLEDGSTTTLIRSQSMYSYEDADWHYQWSPDGEYIVSRDGSTLSANNILLLDSFGQRTPITLSYSGFSQTQPKFSDDGQMVYWTSEKGGLTELDGSAVNGNVYAVTLNKRIEARLGLSQDQAWLAEQQEQSAEQDNGTSVDVHDLQDRIHRITPYSMSVIASYLSPDNTEMVVANHRDDHIEFVHINLVTGDHEVMLTRSVDDIKSMTVTQDRSTLLLIGNGQLEKIDLASGQSEGVHFSLEAEYDFTKEKQYIFDHVWRLTKTKFYDKDLHGVNWEWYRGAYEKHLPSIHNYIDFAELLSELAGELNASHTGATYFGHPNQWESAASLGLIYDDKYQGKGIRVRSILRGGPADLPGKPIKAGSIIYSVNGIDVLPGHDIYPLLNNLEGKLTRLSVLTPGNQDTISVVTKPISLSDEAHLAYKRWVTKREELTERLSKGRIGYIHLPEMDNAAYRQLVNKLFGRYRDKEAVVIDVRYNTGGNLHDQIMQVLSGVRHSSALSRDGYSVGTFPLRRWAKPSIMLANASSYSDGSIVPYFYQKEGIGKLVGEPVPGTGTFVLWEIQQEPFLDYGVPQLGFKNDEGKWLENNEVKPDIVAYNSPADVAANRDHQLNVAINALLATLE</sequence>
<evidence type="ECO:0000256" key="7">
    <source>
        <dbReference type="PIRNR" id="PIRNR036421"/>
    </source>
</evidence>
<name>A0A178J466_9VIBR</name>
<proteinExistence type="inferred from homology"/>
<keyword evidence="15" id="KW-1185">Reference proteome</keyword>
<evidence type="ECO:0000256" key="10">
    <source>
        <dbReference type="SAM" id="SignalP"/>
    </source>
</evidence>
<keyword evidence="13" id="KW-0614">Plasmid</keyword>
<dbReference type="Gene3D" id="2.120.10.30">
    <property type="entry name" value="TolB, C-terminal domain"/>
    <property type="match status" value="3"/>
</dbReference>
<dbReference type="OrthoDB" id="9758793at2"/>
<dbReference type="Gene3D" id="2.30.42.10">
    <property type="match status" value="1"/>
</dbReference>
<dbReference type="AlphaFoldDB" id="A0A178J466"/>
<evidence type="ECO:0000256" key="8">
    <source>
        <dbReference type="PIRSR" id="PIRSR036421-1"/>
    </source>
</evidence>
<protein>
    <recommendedName>
        <fullName evidence="7">Tricorn protease homolog</fullName>
        <ecNumber evidence="7">3.4.21.-</ecNumber>
    </recommendedName>
</protein>
<dbReference type="EMBL" id="LUAX01000008">
    <property type="protein sequence ID" value="OAM96863.1"/>
    <property type="molecule type" value="Genomic_DNA"/>
</dbReference>
<keyword evidence="10" id="KW-0732">Signal</keyword>
<dbReference type="PANTHER" id="PTHR43253:SF1">
    <property type="entry name" value="TRICORN PROTEASE HOMOLOG 2-RELATED"/>
    <property type="match status" value="1"/>
</dbReference>
<dbReference type="GO" id="GO:0006508">
    <property type="term" value="P:proteolysis"/>
    <property type="evidence" value="ECO:0007669"/>
    <property type="project" value="UniProtKB-UniRule"/>
</dbReference>
<evidence type="ECO:0000313" key="13">
    <source>
        <dbReference type="EMBL" id="OAM96863.1"/>
    </source>
</evidence>
<evidence type="ECO:0000256" key="2">
    <source>
        <dbReference type="ARBA" id="ARBA00008524"/>
    </source>
</evidence>
<dbReference type="Pfam" id="PF03572">
    <property type="entry name" value="Peptidase_S41"/>
    <property type="match status" value="1"/>
</dbReference>
<dbReference type="Gene3D" id="3.30.750.44">
    <property type="match status" value="1"/>
</dbReference>
<geneLocation type="plasmid" evidence="13">
    <name>p251_like</name>
</geneLocation>
<comment type="subcellular location">
    <subcellularLocation>
        <location evidence="1 7">Cytoplasm</location>
    </subcellularLocation>
</comment>
<dbReference type="Gene3D" id="3.90.226.10">
    <property type="entry name" value="2-enoyl-CoA Hydratase, Chain A, domain 1"/>
    <property type="match status" value="1"/>
</dbReference>
<feature type="active site" description="Charge relay system" evidence="8">
    <location>
        <position position="1034"/>
    </location>
</feature>
<dbReference type="SUPFAM" id="SSF82171">
    <property type="entry name" value="DPP6 N-terminal domain-like"/>
    <property type="match status" value="3"/>
</dbReference>
<evidence type="ECO:0000259" key="11">
    <source>
        <dbReference type="PROSITE" id="PS50106"/>
    </source>
</evidence>
<organism evidence="13 14">
    <name type="scientific">Vibrio europaeus</name>
    <dbReference type="NCBI Taxonomy" id="300876"/>
    <lineage>
        <taxon>Bacteria</taxon>
        <taxon>Pseudomonadati</taxon>
        <taxon>Pseudomonadota</taxon>
        <taxon>Gammaproteobacteria</taxon>
        <taxon>Vibrionales</taxon>
        <taxon>Vibrionaceae</taxon>
        <taxon>Vibrio</taxon>
        <taxon>Vibrio oreintalis group</taxon>
    </lineage>
</organism>
<dbReference type="InterPro" id="IPR012393">
    <property type="entry name" value="Tricorn_protease"/>
</dbReference>
<dbReference type="EMBL" id="JAPFIT010000033">
    <property type="protein sequence ID" value="MDC5743301.1"/>
    <property type="molecule type" value="Genomic_DNA"/>
</dbReference>
<dbReference type="GO" id="GO:0008236">
    <property type="term" value="F:serine-type peptidase activity"/>
    <property type="evidence" value="ECO:0007669"/>
    <property type="project" value="UniProtKB-UniRule"/>
</dbReference>
<comment type="function">
    <text evidence="7">Degrades oligopeptides.</text>
</comment>
<dbReference type="InterPro" id="IPR011042">
    <property type="entry name" value="6-blade_b-propeller_TolB-like"/>
</dbReference>
<keyword evidence="6 7" id="KW-0720">Serine protease</keyword>
<dbReference type="Pfam" id="PF14684">
    <property type="entry name" value="Tricorn_C1"/>
    <property type="match status" value="1"/>
</dbReference>
<dbReference type="SUPFAM" id="SSF52096">
    <property type="entry name" value="ClpP/crotonase"/>
    <property type="match status" value="1"/>
</dbReference>
<feature type="domain" description="PDZ" evidence="11">
    <location>
        <begin position="777"/>
        <end position="822"/>
    </location>
</feature>
<evidence type="ECO:0000256" key="1">
    <source>
        <dbReference type="ARBA" id="ARBA00004496"/>
    </source>
</evidence>
<dbReference type="InterPro" id="IPR028204">
    <property type="entry name" value="Tricorn_C1"/>
</dbReference>
<dbReference type="Pfam" id="PF26550">
    <property type="entry name" value="Tricorn_2nd"/>
    <property type="match status" value="1"/>
</dbReference>
<dbReference type="RefSeq" id="WP_069669855.1">
    <property type="nucleotide sequence ID" value="NZ_JAPFIM010000025.1"/>
</dbReference>
<dbReference type="Proteomes" id="UP000094761">
    <property type="component" value="Unassembled WGS sequence"/>
</dbReference>
<feature type="active site" description="Charge relay system" evidence="8">
    <location>
        <position position="759"/>
    </location>
</feature>
<dbReference type="PROSITE" id="PS50106">
    <property type="entry name" value="PDZ"/>
    <property type="match status" value="1"/>
</dbReference>
<dbReference type="SMART" id="SM00228">
    <property type="entry name" value="PDZ"/>
    <property type="match status" value="1"/>
</dbReference>
<feature type="active site" description="Nucleophile" evidence="8">
    <location>
        <position position="977"/>
    </location>
</feature>
<dbReference type="Pfam" id="PF26549">
    <property type="entry name" value="Tricorn_N"/>
    <property type="match status" value="1"/>
</dbReference>
<dbReference type="GO" id="GO:0005737">
    <property type="term" value="C:cytoplasm"/>
    <property type="evidence" value="ECO:0007669"/>
    <property type="project" value="UniProtKB-SubCell"/>
</dbReference>
<dbReference type="SUPFAM" id="SSF50156">
    <property type="entry name" value="PDZ domain-like"/>
    <property type="match status" value="1"/>
</dbReference>
<dbReference type="InterPro" id="IPR036034">
    <property type="entry name" value="PDZ_sf"/>
</dbReference>
<dbReference type="GeneID" id="78078897"/>
<dbReference type="PANTHER" id="PTHR43253">
    <property type="entry name" value="TRICORN PROTEASE HOMOLOG 2-RELATED"/>
    <property type="match status" value="1"/>
</dbReference>
<accession>A0A178J466</accession>
<evidence type="ECO:0000256" key="3">
    <source>
        <dbReference type="ARBA" id="ARBA00022490"/>
    </source>
</evidence>
<reference evidence="13 14" key="1">
    <citation type="submission" date="2016-03" db="EMBL/GenBank/DDBJ databases">
        <title>Draft genome sequence of the Vibrio tubiashii subs. europaeus.</title>
        <authorList>
            <person name="Spinard E."/>
            <person name="Dubert J."/>
            <person name="Nelson D.R."/>
            <person name="Barja J.L."/>
        </authorList>
    </citation>
    <scope>NUCLEOTIDE SEQUENCE [LARGE SCALE GENOMIC DNA]</scope>
    <source>
        <strain evidence="14">PP-638</strain>
        <strain evidence="13">PP2-638</strain>
        <plasmid evidence="13">p251_like</plasmid>
    </source>
</reference>
<evidence type="ECO:0000313" key="15">
    <source>
        <dbReference type="Proteomes" id="UP001150001"/>
    </source>
</evidence>
<dbReference type="SMART" id="SM00245">
    <property type="entry name" value="TSPc"/>
    <property type="match status" value="1"/>
</dbReference>
<dbReference type="PIRSF" id="PIRSF036421">
    <property type="entry name" value="Tricorn_protease"/>
    <property type="match status" value="1"/>
</dbReference>
<keyword evidence="4 7" id="KW-0645">Protease</keyword>
<gene>
    <name evidence="13" type="ORF">AZ468_24575</name>
    <name evidence="12" type="ORF">OPW20_24880</name>
</gene>
<evidence type="ECO:0000256" key="4">
    <source>
        <dbReference type="ARBA" id="ARBA00022670"/>
    </source>
</evidence>
<evidence type="ECO:0000313" key="14">
    <source>
        <dbReference type="Proteomes" id="UP000094761"/>
    </source>
</evidence>
<dbReference type="EC" id="3.4.21.-" evidence="7"/>
<comment type="similarity">
    <text evidence="2 7">Belongs to the peptidase S41B family.</text>
</comment>
<evidence type="ECO:0000313" key="12">
    <source>
        <dbReference type="EMBL" id="MDC5743301.1"/>
    </source>
</evidence>
<evidence type="ECO:0000256" key="6">
    <source>
        <dbReference type="ARBA" id="ARBA00022825"/>
    </source>
</evidence>
<comment type="caution">
    <text evidence="13">The sequence shown here is derived from an EMBL/GenBank/DDBJ whole genome shotgun (WGS) entry which is preliminary data.</text>
</comment>
<evidence type="ECO:0000256" key="9">
    <source>
        <dbReference type="PIRSR" id="PIRSR036421-3"/>
    </source>
</evidence>
<feature type="signal peptide" evidence="10">
    <location>
        <begin position="1"/>
        <end position="24"/>
    </location>
</feature>
<evidence type="ECO:0000256" key="5">
    <source>
        <dbReference type="ARBA" id="ARBA00022801"/>
    </source>
</evidence>